<sequence>MIRQVLFITFLFGCAPSHGVRNDINLDVYQELCGFIQTLETKPEFPKITFEPSDERSGAFSVSELLLAIETFNVSTADDDVFERLAQGESFDQASKNPVVANYIGKKVWGWLLNAWGKKQRFINNGTLQRFGRPPNPKARARAHRHIGKLVKMAWNTANQLLALGVVMENNAYLSRRHMYAAIYGKNAVAKWINPGGLIVRSVSKLYGNVSDPVAVMSRADVFGPSDSLGFLNMDYFSKVTLQTDSFGNGQGTYARVCGGAGTGGTYPGTSIISDMTCLCLSGSNSGDYAGQYCGPTVGQQLDVSVDFNLYKLPLAGTALKTACGLYTNNATKVKPTPAALQTIATRLLGMLGKKGVTGSYSYSDGYSYGSSYGSSSTGTTNQNFARFILGVFATGSGTIQCDGATDSPQNLYSGGNCVNYAILLASGQEIPWIVEVKQAAEKLKENEKLFMRQVALHAEIETFVKMAGSSLNDAWEEPEEPAPTSLRGPATSTPDAPGQQDSSTPPDTTAWFPTPLPPRRIPPQASVAPPPTKLLKKLLSAQRQRATRRSLIPVSLLALGAVIF</sequence>
<reference evidence="13" key="1">
    <citation type="submission" date="2011-07" db="EMBL/GenBank/DDBJ databases">
        <title>Divergent evolution of antigenic variation in African trypanosomes.</title>
        <authorList>
            <person name="Jackson A.P."/>
            <person name="Berry A."/>
            <person name="Allison H.C."/>
            <person name="Burton P."/>
            <person name="Anderson J."/>
            <person name="Aslett M."/>
            <person name="Brown R."/>
            <person name="Corton N."/>
            <person name="Harris D."/>
            <person name="Hauser H."/>
            <person name="Gamble J."/>
            <person name="Gilderthorp R."/>
            <person name="McQuillan J."/>
            <person name="Quail M.A."/>
            <person name="Sanders M."/>
            <person name="Van Tonder A."/>
            <person name="Ginger M.L."/>
            <person name="Donelson J.E."/>
            <person name="Field M.C."/>
            <person name="Barry J.D."/>
            <person name="Berriman M."/>
            <person name="Hertz-Fowler C."/>
        </authorList>
    </citation>
    <scope>NUCLEOTIDE SEQUENCE [LARGE SCALE GENOMIC DNA]</scope>
    <source>
        <strain evidence="13">IL3000</strain>
    </source>
</reference>
<comment type="subcellular location">
    <subcellularLocation>
        <location evidence="2">Cell membrane</location>
        <topology evidence="2">Lipid-anchor</topology>
        <topology evidence="2">GPI-anchor</topology>
    </subcellularLocation>
</comment>
<keyword evidence="4" id="KW-0336">GPI-anchor</keyword>
<keyword evidence="13" id="KW-1185">Reference proteome</keyword>
<evidence type="ECO:0000313" key="13">
    <source>
        <dbReference type="Proteomes" id="UP000000702"/>
    </source>
</evidence>
<feature type="domain" description="Trypanosome variant surface glycoprotein B-type N-terminal" evidence="11">
    <location>
        <begin position="19"/>
        <end position="462"/>
    </location>
</feature>
<keyword evidence="3" id="KW-1003">Cell membrane</keyword>
<keyword evidence="6" id="KW-0472">Membrane</keyword>
<evidence type="ECO:0000256" key="4">
    <source>
        <dbReference type="ARBA" id="ARBA00022622"/>
    </source>
</evidence>
<proteinExistence type="predicted"/>
<evidence type="ECO:0000256" key="6">
    <source>
        <dbReference type="ARBA" id="ARBA00023136"/>
    </source>
</evidence>
<keyword evidence="8" id="KW-0449">Lipoprotein</keyword>
<feature type="region of interest" description="Disordered" evidence="9">
    <location>
        <begin position="473"/>
        <end position="531"/>
    </location>
</feature>
<evidence type="ECO:0000313" key="12">
    <source>
        <dbReference type="EMBL" id="CCD14148.1"/>
    </source>
</evidence>
<evidence type="ECO:0000259" key="11">
    <source>
        <dbReference type="Pfam" id="PF13206"/>
    </source>
</evidence>
<comment type="caution">
    <text evidence="12">The sequence shown here is derived from an EMBL/GenBank/DDBJ whole genome shotgun (WGS) entry which is preliminary data.</text>
</comment>
<dbReference type="GO" id="GO:0005886">
    <property type="term" value="C:plasma membrane"/>
    <property type="evidence" value="ECO:0007669"/>
    <property type="project" value="UniProtKB-SubCell"/>
</dbReference>
<protein>
    <submittedName>
        <fullName evidence="12">WGS project CAEQ00000000 data, annotated contig 1949</fullName>
    </submittedName>
</protein>
<reference evidence="12 13" key="2">
    <citation type="journal article" date="2012" name="Proc. Natl. Acad. Sci. U.S.A.">
        <title>Antigenic diversity is generated by distinct evolutionary mechanisms in African trypanosome species.</title>
        <authorList>
            <person name="Jackson A.P."/>
            <person name="Berry A."/>
            <person name="Aslett M."/>
            <person name="Allison H.C."/>
            <person name="Burton P."/>
            <person name="Vavrova-Anderson J."/>
            <person name="Brown R."/>
            <person name="Browne H."/>
            <person name="Corton N."/>
            <person name="Hauser H."/>
            <person name="Gamble J."/>
            <person name="Gilderthorp R."/>
            <person name="Marcello L."/>
            <person name="McQuillan J."/>
            <person name="Otto T.D."/>
            <person name="Quail M.A."/>
            <person name="Sanders M.J."/>
            <person name="van Tonder A."/>
            <person name="Ginger M.L."/>
            <person name="Field M.C."/>
            <person name="Barry J.D."/>
            <person name="Hertz-Fowler C."/>
            <person name="Berriman M."/>
        </authorList>
    </citation>
    <scope>NUCLEOTIDE SEQUENCE [LARGE SCALE GENOMIC DNA]</scope>
    <source>
        <strain evidence="12 13">IL3000</strain>
    </source>
</reference>
<evidence type="ECO:0000256" key="2">
    <source>
        <dbReference type="ARBA" id="ARBA00004609"/>
    </source>
</evidence>
<evidence type="ECO:0000256" key="1">
    <source>
        <dbReference type="ARBA" id="ARBA00002523"/>
    </source>
</evidence>
<dbReference type="GO" id="GO:0098552">
    <property type="term" value="C:side of membrane"/>
    <property type="evidence" value="ECO:0007669"/>
    <property type="project" value="UniProtKB-KW"/>
</dbReference>
<dbReference type="Proteomes" id="UP000000702">
    <property type="component" value="Unassembled WGS sequence"/>
</dbReference>
<accession>F9WA92</accession>
<name>F9WA92_TRYCI</name>
<comment type="function">
    <text evidence="1">VSG forms a coat on the surface of the parasite. The trypanosome evades the immune response of the host by expressing a series of antigenically distinct VSGs from an estimated 1000 VSG genes.</text>
</comment>
<keyword evidence="5 10" id="KW-0732">Signal</keyword>
<gene>
    <name evidence="12" type="ORF">TCIL3000_0_48080</name>
</gene>
<evidence type="ECO:0000256" key="7">
    <source>
        <dbReference type="ARBA" id="ARBA00023180"/>
    </source>
</evidence>
<dbReference type="Pfam" id="PF13206">
    <property type="entry name" value="VSG_B"/>
    <property type="match status" value="1"/>
</dbReference>
<feature type="compositionally biased region" description="Polar residues" evidence="9">
    <location>
        <begin position="491"/>
        <end position="508"/>
    </location>
</feature>
<dbReference type="VEuPathDB" id="TriTrypDB:TcIL3000_0_48080"/>
<evidence type="ECO:0000256" key="3">
    <source>
        <dbReference type="ARBA" id="ARBA00022475"/>
    </source>
</evidence>
<dbReference type="InterPro" id="IPR025932">
    <property type="entry name" value="Trypano_VSG_B_N_dom"/>
</dbReference>
<keyword evidence="7" id="KW-0325">Glycoprotein</keyword>
<evidence type="ECO:0000256" key="8">
    <source>
        <dbReference type="ARBA" id="ARBA00023288"/>
    </source>
</evidence>
<dbReference type="EMBL" id="CAEQ01001407">
    <property type="protein sequence ID" value="CCD14148.1"/>
    <property type="molecule type" value="Genomic_DNA"/>
</dbReference>
<feature type="chain" id="PRO_5003394799" evidence="10">
    <location>
        <begin position="20"/>
        <end position="565"/>
    </location>
</feature>
<feature type="signal peptide" evidence="10">
    <location>
        <begin position="1"/>
        <end position="19"/>
    </location>
</feature>
<evidence type="ECO:0000256" key="9">
    <source>
        <dbReference type="SAM" id="MobiDB-lite"/>
    </source>
</evidence>
<dbReference type="AlphaFoldDB" id="F9WA92"/>
<evidence type="ECO:0000256" key="5">
    <source>
        <dbReference type="ARBA" id="ARBA00022729"/>
    </source>
</evidence>
<organism evidence="12 13">
    <name type="scientific">Trypanosoma congolense (strain IL3000)</name>
    <dbReference type="NCBI Taxonomy" id="1068625"/>
    <lineage>
        <taxon>Eukaryota</taxon>
        <taxon>Discoba</taxon>
        <taxon>Euglenozoa</taxon>
        <taxon>Kinetoplastea</taxon>
        <taxon>Metakinetoplastina</taxon>
        <taxon>Trypanosomatida</taxon>
        <taxon>Trypanosomatidae</taxon>
        <taxon>Trypanosoma</taxon>
        <taxon>Nannomonas</taxon>
    </lineage>
</organism>
<evidence type="ECO:0000256" key="10">
    <source>
        <dbReference type="SAM" id="SignalP"/>
    </source>
</evidence>